<protein>
    <submittedName>
        <fullName evidence="1">Uncharacterized protein</fullName>
    </submittedName>
</protein>
<evidence type="ECO:0000313" key="2">
    <source>
        <dbReference type="Proteomes" id="UP001217838"/>
    </source>
</evidence>
<gene>
    <name evidence="1" type="ORF">POL58_08970</name>
</gene>
<sequence length="343" mass="37442">MNSSALPFPTRPLRPPAELEQHFWRCDDTRCPDASYRFSIVLPRSWAPLDTPVAPPAAGGGLVSLGVYRPGTLVTAEVEVHACLLAREVAPADWLELYLERLGAEVVARRDVDTEGGKVADILTRSASADGPLVTRWLAMKNYDRLFLLEGRALEPNYPSAAEAIFTALTNVNLLHPIDWPLAERLRSFSRRSPGDFLVLYPESWQLVEDPANSERAMQVSLLQRVGDVVVGKLVFATVARDALSDPQALADRFAADLRAGDMEVGPLRLVPDAPRPGFAATWQALAPVGLGGIAGESRVWIGERPDAWFFASVLGPARAADPEAWAVNTRAHAILLQYLKVP</sequence>
<proteinExistence type="predicted"/>
<comment type="caution">
    <text evidence="1">The sequence shown here is derived from an EMBL/GenBank/DDBJ whole genome shotgun (WGS) entry which is preliminary data.</text>
</comment>
<dbReference type="EMBL" id="JAQNDN010000003">
    <property type="protein sequence ID" value="MDC0667868.1"/>
    <property type="molecule type" value="Genomic_DNA"/>
</dbReference>
<dbReference type="Proteomes" id="UP001217838">
    <property type="component" value="Unassembled WGS sequence"/>
</dbReference>
<reference evidence="1 2" key="1">
    <citation type="submission" date="2022-11" db="EMBL/GenBank/DDBJ databases">
        <title>Minimal conservation of predation-associated metabolite biosynthetic gene clusters underscores biosynthetic potential of Myxococcota including descriptions for ten novel species: Archangium lansinium sp. nov., Myxococcus landrumus sp. nov., Nannocystis bai.</title>
        <authorList>
            <person name="Ahearne A."/>
            <person name="Stevens C."/>
            <person name="Dowd S."/>
        </authorList>
    </citation>
    <scope>NUCLEOTIDE SEQUENCE [LARGE SCALE GENOMIC DNA]</scope>
    <source>
        <strain evidence="1 2">NCELM</strain>
    </source>
</reference>
<organism evidence="1 2">
    <name type="scientific">Nannocystis radixulma</name>
    <dbReference type="NCBI Taxonomy" id="2995305"/>
    <lineage>
        <taxon>Bacteria</taxon>
        <taxon>Pseudomonadati</taxon>
        <taxon>Myxococcota</taxon>
        <taxon>Polyangia</taxon>
        <taxon>Nannocystales</taxon>
        <taxon>Nannocystaceae</taxon>
        <taxon>Nannocystis</taxon>
    </lineage>
</organism>
<name>A0ABT5B334_9BACT</name>
<accession>A0ABT5B334</accession>
<keyword evidence="2" id="KW-1185">Reference proteome</keyword>
<dbReference type="RefSeq" id="WP_271996376.1">
    <property type="nucleotide sequence ID" value="NZ_JAQNDN010000003.1"/>
</dbReference>
<evidence type="ECO:0000313" key="1">
    <source>
        <dbReference type="EMBL" id="MDC0667868.1"/>
    </source>
</evidence>